<proteinExistence type="predicted"/>
<protein>
    <submittedName>
        <fullName evidence="1">Uncharacterized protein</fullName>
    </submittedName>
</protein>
<evidence type="ECO:0000313" key="2">
    <source>
        <dbReference type="Proteomes" id="UP000198623"/>
    </source>
</evidence>
<gene>
    <name evidence="1" type="ORF">SAMN05216175_106171</name>
</gene>
<name>A0A1I2RRK3_9GAMM</name>
<keyword evidence="2" id="KW-1185">Reference proteome</keyword>
<dbReference type="AlphaFoldDB" id="A0A1I2RRK3"/>
<sequence length="73" mass="8414">MSTDDQRTVRDFFARDEEEQQAFLDQTWCDNCQAADLGMHTPLEYLLDGTIFVEGTCNKCGQQVFTELTEDEL</sequence>
<reference evidence="2" key="1">
    <citation type="submission" date="2016-10" db="EMBL/GenBank/DDBJ databases">
        <authorList>
            <person name="Varghese N."/>
            <person name="Submissions S."/>
        </authorList>
    </citation>
    <scope>NUCLEOTIDE SEQUENCE [LARGE SCALE GENOMIC DNA]</scope>
    <source>
        <strain evidence="2">CGMCC 1.10971</strain>
    </source>
</reference>
<dbReference type="EMBL" id="FOOU01000006">
    <property type="protein sequence ID" value="SFG41247.1"/>
    <property type="molecule type" value="Genomic_DNA"/>
</dbReference>
<organism evidence="1 2">
    <name type="scientific">Neptunomonas qingdaonensis</name>
    <dbReference type="NCBI Taxonomy" id="1045558"/>
    <lineage>
        <taxon>Bacteria</taxon>
        <taxon>Pseudomonadati</taxon>
        <taxon>Pseudomonadota</taxon>
        <taxon>Gammaproteobacteria</taxon>
        <taxon>Oceanospirillales</taxon>
        <taxon>Oceanospirillaceae</taxon>
        <taxon>Neptunomonas</taxon>
    </lineage>
</organism>
<dbReference type="STRING" id="1045558.SAMN05216175_106171"/>
<accession>A0A1I2RRK3</accession>
<dbReference type="Proteomes" id="UP000198623">
    <property type="component" value="Unassembled WGS sequence"/>
</dbReference>
<evidence type="ECO:0000313" key="1">
    <source>
        <dbReference type="EMBL" id="SFG41247.1"/>
    </source>
</evidence>
<dbReference type="OrthoDB" id="6120657at2"/>
<dbReference type="RefSeq" id="WP_090727925.1">
    <property type="nucleotide sequence ID" value="NZ_FOOU01000006.1"/>
</dbReference>